<accession>A0ABZ2LUJ6</accession>
<evidence type="ECO:0008006" key="3">
    <source>
        <dbReference type="Google" id="ProtNLM"/>
    </source>
</evidence>
<protein>
    <recommendedName>
        <fullName evidence="3">Aminoglycoside phosphotransferase domain-containing protein</fullName>
    </recommendedName>
</protein>
<dbReference type="Proteomes" id="UP001370348">
    <property type="component" value="Chromosome"/>
</dbReference>
<dbReference type="EMBL" id="CP089984">
    <property type="protein sequence ID" value="WXB14603.1"/>
    <property type="molecule type" value="Genomic_DNA"/>
</dbReference>
<keyword evidence="2" id="KW-1185">Reference proteome</keyword>
<dbReference type="RefSeq" id="WP_394824227.1">
    <property type="nucleotide sequence ID" value="NZ_CP089984.1"/>
</dbReference>
<evidence type="ECO:0000313" key="1">
    <source>
        <dbReference type="EMBL" id="WXB14603.1"/>
    </source>
</evidence>
<proteinExistence type="predicted"/>
<gene>
    <name evidence="1" type="ORF">LZC94_43115</name>
</gene>
<sequence>MLVFADAERLRDPRAALVQLRARLGAMVGHGVMQRRDDVAQRRDGVAQRRDCVVRGGDAQLRNGSVRGGDCVVRGGDARAWIERHAAIAALFIDAAEIVQGLLDDDFRRTGRDRPHALGSAALRLSVLLARALRSSFVGGEGSSLVGGEEALDPAMVDELLAMPLPECVHARALEGYAHYALYPETYFIAADRAQRVHTGPWSVIGIRSIGVSLAACVAAALNTSLTDVFSVRPVGHPFARTLELDPALAERILDGRDRRAYAIVDEGPGLSGSSFGSVSDWLEDRRASRIHFFPSHAGDIGPQGSARHRARWARCARHMADFDAIFGPHAPPSIRFANWFPALREPAAGTLGGADPSAHWQDLSGGAWRAHRFDRESDWPPCIAMRERRKFLVRPGGSDSASHSADAGSEGKAWLLRFAGLGHYGEAAMERARALTAAGLIPPATAFRHGFIASEWLARYIPLPAAASRGRQIDRAALLDAVARHLSFLSRTYPAPDAPGARPPQLLEMLVCNLREALGDELARDAHARWAAHLPELDAHHTPVRSDNKMHAWEWLIDPAGHILKTDALDHHAAHDLIGAQDIGWDMAAARVELDLSDTEYESLIRRMARETARTHPRIALAFYELAYVSFQWALHALERQSLPQAHPEHRRLDVACARYAAYAYRRVIRAQNSA</sequence>
<name>A0ABZ2LUJ6_9BACT</name>
<reference evidence="1 2" key="1">
    <citation type="submission" date="2021-12" db="EMBL/GenBank/DDBJ databases">
        <title>Discovery of the Pendulisporaceae a myxobacterial family with distinct sporulation behavior and unique specialized metabolism.</title>
        <authorList>
            <person name="Garcia R."/>
            <person name="Popoff A."/>
            <person name="Bader C.D."/>
            <person name="Loehr J."/>
            <person name="Walesch S."/>
            <person name="Walt C."/>
            <person name="Boldt J."/>
            <person name="Bunk B."/>
            <person name="Haeckl F.J.F.P.J."/>
            <person name="Gunesch A.P."/>
            <person name="Birkelbach J."/>
            <person name="Nuebel U."/>
            <person name="Pietschmann T."/>
            <person name="Bach T."/>
            <person name="Mueller R."/>
        </authorList>
    </citation>
    <scope>NUCLEOTIDE SEQUENCE [LARGE SCALE GENOMIC DNA]</scope>
    <source>
        <strain evidence="1 2">MSr11954</strain>
    </source>
</reference>
<organism evidence="1 2">
    <name type="scientific">Pendulispora albinea</name>
    <dbReference type="NCBI Taxonomy" id="2741071"/>
    <lineage>
        <taxon>Bacteria</taxon>
        <taxon>Pseudomonadati</taxon>
        <taxon>Myxococcota</taxon>
        <taxon>Myxococcia</taxon>
        <taxon>Myxococcales</taxon>
        <taxon>Sorangiineae</taxon>
        <taxon>Pendulisporaceae</taxon>
        <taxon>Pendulispora</taxon>
    </lineage>
</organism>
<evidence type="ECO:0000313" key="2">
    <source>
        <dbReference type="Proteomes" id="UP001370348"/>
    </source>
</evidence>